<accession>A0ABT1CKI5</accession>
<comment type="caution">
    <text evidence="15">The sequence shown here is derived from an EMBL/GenBank/DDBJ whole genome shotgun (WGS) entry which is preliminary data.</text>
</comment>
<keyword evidence="4 13" id="KW-0813">Transport</keyword>
<comment type="similarity">
    <text evidence="13">Belongs to the NiCoT transporter (TC 2.A.52) family.</text>
</comment>
<organism evidence="15 16">
    <name type="scientific">Hoeflea alexandrii</name>
    <dbReference type="NCBI Taxonomy" id="288436"/>
    <lineage>
        <taxon>Bacteria</taxon>
        <taxon>Pseudomonadati</taxon>
        <taxon>Pseudomonadota</taxon>
        <taxon>Alphaproteobacteria</taxon>
        <taxon>Hyphomicrobiales</taxon>
        <taxon>Rhizobiaceae</taxon>
        <taxon>Hoeflea</taxon>
    </lineage>
</organism>
<proteinExistence type="inferred from homology"/>
<evidence type="ECO:0000256" key="4">
    <source>
        <dbReference type="ARBA" id="ARBA00022448"/>
    </source>
</evidence>
<dbReference type="EMBL" id="JAAAML010000001">
    <property type="protein sequence ID" value="MCO6406709.1"/>
    <property type="molecule type" value="Genomic_DNA"/>
</dbReference>
<sequence length="338" mass="34982">MKSGSARFLLTASIALALLAGAAHAQSSLGIGSAEPAITPTGFGGSVLHWINQQQQAFYRSLTGALKAMRSDPWQMWGLVSLSFLYGVFHAAGPGHGKAVISSYMIANEVALKRGVVLALLSSMLQALTAVTVVAAAFFFLRGLSISMTSATYFMEIASYALITAFGLWLLTRKLLSLRAAQTISTHAAAAQTAGHHHGHDHAHHHHHTHAEGEVCATCGHAHLPDPKMISGRDFSVREAWSAVIAVGLRPCSGALIVLTFSMLNGLWIAGIASAFAMALGTAITVSALATLAVLAKGTAIRIAGASMGGTVGTAIELLGAATVFLLGLLLLAASLQA</sequence>
<gene>
    <name evidence="15" type="ORF">GTW23_00865</name>
</gene>
<dbReference type="Proteomes" id="UP001320715">
    <property type="component" value="Unassembled WGS sequence"/>
</dbReference>
<dbReference type="PANTHER" id="PTHR40659">
    <property type="entry name" value="NICKEL/COBALT EFFLUX SYSTEM RCNA"/>
    <property type="match status" value="1"/>
</dbReference>
<evidence type="ECO:0000256" key="1">
    <source>
        <dbReference type="ARBA" id="ARBA00002510"/>
    </source>
</evidence>
<keyword evidence="8 13" id="KW-1133">Transmembrane helix</keyword>
<dbReference type="PANTHER" id="PTHR40659:SF1">
    <property type="entry name" value="NICKEL_COBALT EFFLUX SYSTEM RCNA"/>
    <property type="match status" value="1"/>
</dbReference>
<evidence type="ECO:0000256" key="7">
    <source>
        <dbReference type="ARBA" id="ARBA00022692"/>
    </source>
</evidence>
<feature type="transmembrane region" description="Helical" evidence="13">
    <location>
        <begin position="267"/>
        <end position="295"/>
    </location>
</feature>
<evidence type="ECO:0000256" key="2">
    <source>
        <dbReference type="ARBA" id="ARBA00004651"/>
    </source>
</evidence>
<comment type="function">
    <text evidence="1">Efflux system for nickel and cobalt.</text>
</comment>
<keyword evidence="3" id="KW-0171">Cobalt transport</keyword>
<dbReference type="InterPro" id="IPR051224">
    <property type="entry name" value="NiCoT_RcnA"/>
</dbReference>
<feature type="transmembrane region" description="Helical" evidence="13">
    <location>
        <begin position="316"/>
        <end position="336"/>
    </location>
</feature>
<feature type="transmembrane region" description="Helical" evidence="13">
    <location>
        <begin position="153"/>
        <end position="171"/>
    </location>
</feature>
<evidence type="ECO:0000256" key="9">
    <source>
        <dbReference type="ARBA" id="ARBA00023065"/>
    </source>
</evidence>
<feature type="chain" id="PRO_5046191433" description="Nickel/cobalt efflux system" evidence="14">
    <location>
        <begin position="26"/>
        <end position="338"/>
    </location>
</feature>
<comment type="subcellular location">
    <subcellularLocation>
        <location evidence="2 13">Cell membrane</location>
        <topology evidence="2 13">Multi-pass membrane protein</topology>
    </subcellularLocation>
</comment>
<keyword evidence="12" id="KW-0170">Cobalt</keyword>
<keyword evidence="16" id="KW-1185">Reference proteome</keyword>
<protein>
    <recommendedName>
        <fullName evidence="13">Nickel/cobalt efflux system</fullName>
    </recommendedName>
</protein>
<feature type="transmembrane region" description="Helical" evidence="13">
    <location>
        <begin position="240"/>
        <end position="261"/>
    </location>
</feature>
<feature type="signal peptide" evidence="14">
    <location>
        <begin position="1"/>
        <end position="25"/>
    </location>
</feature>
<keyword evidence="7 13" id="KW-0812">Transmembrane</keyword>
<evidence type="ECO:0000313" key="15">
    <source>
        <dbReference type="EMBL" id="MCO6406709.1"/>
    </source>
</evidence>
<keyword evidence="9" id="KW-0406">Ion transport</keyword>
<keyword evidence="5" id="KW-1003">Cell membrane</keyword>
<dbReference type="Pfam" id="PF03824">
    <property type="entry name" value="NicO"/>
    <property type="match status" value="1"/>
</dbReference>
<feature type="transmembrane region" description="Helical" evidence="13">
    <location>
        <begin position="74"/>
        <end position="95"/>
    </location>
</feature>
<evidence type="ECO:0000256" key="12">
    <source>
        <dbReference type="ARBA" id="ARBA00023285"/>
    </source>
</evidence>
<feature type="transmembrane region" description="Helical" evidence="13">
    <location>
        <begin position="116"/>
        <end position="141"/>
    </location>
</feature>
<keyword evidence="10" id="KW-0921">Nickel transport</keyword>
<dbReference type="InterPro" id="IPR011541">
    <property type="entry name" value="Ni/Co_transpt_high_affinity"/>
</dbReference>
<evidence type="ECO:0000256" key="6">
    <source>
        <dbReference type="ARBA" id="ARBA00022596"/>
    </source>
</evidence>
<name>A0ABT1CKI5_9HYPH</name>
<evidence type="ECO:0000256" key="10">
    <source>
        <dbReference type="ARBA" id="ARBA00023112"/>
    </source>
</evidence>
<keyword evidence="11 13" id="KW-0472">Membrane</keyword>
<keyword evidence="6" id="KW-0533">Nickel</keyword>
<evidence type="ECO:0000256" key="11">
    <source>
        <dbReference type="ARBA" id="ARBA00023136"/>
    </source>
</evidence>
<evidence type="ECO:0000256" key="5">
    <source>
        <dbReference type="ARBA" id="ARBA00022475"/>
    </source>
</evidence>
<evidence type="ECO:0000256" key="14">
    <source>
        <dbReference type="SAM" id="SignalP"/>
    </source>
</evidence>
<evidence type="ECO:0000256" key="8">
    <source>
        <dbReference type="ARBA" id="ARBA00022989"/>
    </source>
</evidence>
<keyword evidence="14" id="KW-0732">Signal</keyword>
<evidence type="ECO:0000313" key="16">
    <source>
        <dbReference type="Proteomes" id="UP001320715"/>
    </source>
</evidence>
<reference evidence="15 16" key="1">
    <citation type="submission" date="2020-01" db="EMBL/GenBank/DDBJ databases">
        <title>Genomes of bacteria type strains.</title>
        <authorList>
            <person name="Chen J."/>
            <person name="Zhu S."/>
            <person name="Yang J."/>
        </authorList>
    </citation>
    <scope>NUCLEOTIDE SEQUENCE [LARGE SCALE GENOMIC DNA]</scope>
    <source>
        <strain evidence="15 16">DSM 16655</strain>
    </source>
</reference>
<evidence type="ECO:0000256" key="3">
    <source>
        <dbReference type="ARBA" id="ARBA00022426"/>
    </source>
</evidence>
<evidence type="ECO:0000256" key="13">
    <source>
        <dbReference type="RuleBase" id="RU362101"/>
    </source>
</evidence>